<keyword evidence="2" id="KW-1185">Reference proteome</keyword>
<name>A0ABS5W8L1_9SPHN</name>
<dbReference type="Pfam" id="PF12686">
    <property type="entry name" value="DUF3800"/>
    <property type="match status" value="1"/>
</dbReference>
<evidence type="ECO:0000313" key="1">
    <source>
        <dbReference type="EMBL" id="MBT2135540.1"/>
    </source>
</evidence>
<proteinExistence type="predicted"/>
<dbReference type="InterPro" id="IPR024524">
    <property type="entry name" value="DUF3800"/>
</dbReference>
<evidence type="ECO:0000313" key="2">
    <source>
        <dbReference type="Proteomes" id="UP000811255"/>
    </source>
</evidence>
<gene>
    <name evidence="1" type="ORF">KK137_14475</name>
</gene>
<dbReference type="EMBL" id="JAHFVK010000002">
    <property type="protein sequence ID" value="MBT2135540.1"/>
    <property type="molecule type" value="Genomic_DNA"/>
</dbReference>
<organism evidence="1 2">
    <name type="scientific">Croceibacterium selenioxidans</name>
    <dbReference type="NCBI Taxonomy" id="2838833"/>
    <lineage>
        <taxon>Bacteria</taxon>
        <taxon>Pseudomonadati</taxon>
        <taxon>Pseudomonadota</taxon>
        <taxon>Alphaproteobacteria</taxon>
        <taxon>Sphingomonadales</taxon>
        <taxon>Erythrobacteraceae</taxon>
        <taxon>Croceibacterium</taxon>
    </lineage>
</organism>
<dbReference type="Proteomes" id="UP000811255">
    <property type="component" value="Unassembled WGS sequence"/>
</dbReference>
<dbReference type="RefSeq" id="WP_214537243.1">
    <property type="nucleotide sequence ID" value="NZ_JAHFVK010000002.1"/>
</dbReference>
<reference evidence="1 2" key="1">
    <citation type="submission" date="2021-05" db="EMBL/GenBank/DDBJ databases">
        <title>Croceibacterium sp. LX-88 genome sequence.</title>
        <authorList>
            <person name="Luo X."/>
        </authorList>
    </citation>
    <scope>NUCLEOTIDE SEQUENCE [LARGE SCALE GENOMIC DNA]</scope>
    <source>
        <strain evidence="1 2">LX-88</strain>
    </source>
</reference>
<comment type="caution">
    <text evidence="1">The sequence shown here is derived from an EMBL/GenBank/DDBJ whole genome shotgun (WGS) entry which is preliminary data.</text>
</comment>
<sequence length="284" mass="33307">MTRRYIIYCDESDSKGRFYSHFYGGVLIEASKQKALHDELQSVKDRLHIFAGEMKWQRVTEPYVEKYIDFVNAVFDIISRGDMKMRIMFTQNRHIPFLDEYQEENEYFLLYYQFIKHAFGLRYAASEGNGASAAVLLDDIPHNREKLDQFRTYISSLSAYPIWRRADFSISHDDITDVNSKDHNILQALDVVLGGIQSRLNEKHTKPVPPARRRTKRARAKARVYQAIKERIFQLYPNFNVGITTGQPGGPRDRFDQVYRHWLFVPNEAELDETRTKKAAGIRK</sequence>
<accession>A0ABS5W8L1</accession>
<protein>
    <submittedName>
        <fullName evidence="1">DUF3800 domain-containing protein</fullName>
    </submittedName>
</protein>